<feature type="domain" description="Restriction endonuclease type IV Mrr" evidence="1">
    <location>
        <begin position="162"/>
        <end position="239"/>
    </location>
</feature>
<evidence type="ECO:0000259" key="2">
    <source>
        <dbReference type="Pfam" id="PF14338"/>
    </source>
</evidence>
<dbReference type="PANTHER" id="PTHR30015">
    <property type="entry name" value="MRR RESTRICTION SYSTEM PROTEIN"/>
    <property type="match status" value="1"/>
</dbReference>
<dbReference type="Pfam" id="PF14338">
    <property type="entry name" value="Mrr_N"/>
    <property type="match status" value="1"/>
</dbReference>
<proteinExistence type="predicted"/>
<dbReference type="GO" id="GO:0009307">
    <property type="term" value="P:DNA restriction-modification system"/>
    <property type="evidence" value="ECO:0007669"/>
    <property type="project" value="InterPro"/>
</dbReference>
<dbReference type="InterPro" id="IPR052906">
    <property type="entry name" value="Type_IV_Methyl-Rstrct_Enzyme"/>
</dbReference>
<protein>
    <submittedName>
        <fullName evidence="3">Winged helix-turn-helix domain-containing protein</fullName>
    </submittedName>
</protein>
<dbReference type="GO" id="GO:0015666">
    <property type="term" value="F:restriction endodeoxyribonuclease activity"/>
    <property type="evidence" value="ECO:0007669"/>
    <property type="project" value="TreeGrafter"/>
</dbReference>
<dbReference type="InterPro" id="IPR025745">
    <property type="entry name" value="Mrr-like_N_dom"/>
</dbReference>
<reference evidence="3" key="1">
    <citation type="submission" date="2023-06" db="EMBL/GenBank/DDBJ databases">
        <title>Probiogenomic evaluation and L lactic producing Weizmannia coaggulans BKMTCR2-2 from tree bark.</title>
        <authorList>
            <person name="Mahittikon J."/>
            <person name="Tanasupawat S."/>
        </authorList>
    </citation>
    <scope>NUCLEOTIDE SEQUENCE</scope>
    <source>
        <strain evidence="3">BKMTCR2-2</strain>
    </source>
</reference>
<dbReference type="InterPro" id="IPR011856">
    <property type="entry name" value="tRNA_endonuc-like_dom_sf"/>
</dbReference>
<organism evidence="3 4">
    <name type="scientific">Heyndrickxia coagulans</name>
    <name type="common">Weizmannia coagulans</name>
    <dbReference type="NCBI Taxonomy" id="1398"/>
    <lineage>
        <taxon>Bacteria</taxon>
        <taxon>Bacillati</taxon>
        <taxon>Bacillota</taxon>
        <taxon>Bacilli</taxon>
        <taxon>Bacillales</taxon>
        <taxon>Bacillaceae</taxon>
        <taxon>Heyndrickxia</taxon>
    </lineage>
</organism>
<accession>A0AAW7CLI0</accession>
<dbReference type="RefSeq" id="WP_285958600.1">
    <property type="nucleotide sequence ID" value="NZ_JASUZX010000002.1"/>
</dbReference>
<dbReference type="Pfam" id="PF04471">
    <property type="entry name" value="Mrr_cat"/>
    <property type="match status" value="1"/>
</dbReference>
<sequence length="244" mass="27831">MTIPDYQSFMLPFLKILGDRNEHTLQEIYIKLADYFKLTESDRKEYLPSGKQLKYKNRIGWARTYLKKSGLLDQVGRGIFTITERGLNVLNENPEKIDVKFLEQFNEFLKFQGNKNSNTDQIGENKKLPSNLELDLSPEEILDTSYREIRRDLMDELLHTVKSCSPEFFEKLVVDLLIAMGYGGTHADAGQAIGKSGDDGIDGIIKEDKLGLDVIYIQAKRWEGSVGRPAVQAFAGSLERIFRT</sequence>
<dbReference type="GO" id="GO:0003677">
    <property type="term" value="F:DNA binding"/>
    <property type="evidence" value="ECO:0007669"/>
    <property type="project" value="InterPro"/>
</dbReference>
<dbReference type="EMBL" id="JASUZX010000002">
    <property type="protein sequence ID" value="MDL5041962.1"/>
    <property type="molecule type" value="Genomic_DNA"/>
</dbReference>
<dbReference type="Proteomes" id="UP001223084">
    <property type="component" value="Unassembled WGS sequence"/>
</dbReference>
<feature type="domain" description="Restriction system protein Mrr-like N-terminal" evidence="2">
    <location>
        <begin position="6"/>
        <end position="91"/>
    </location>
</feature>
<dbReference type="InterPro" id="IPR007560">
    <property type="entry name" value="Restrct_endonuc_IV_Mrr"/>
</dbReference>
<name>A0AAW7CLI0_HEYCO</name>
<dbReference type="PANTHER" id="PTHR30015:SF7">
    <property type="entry name" value="TYPE IV METHYL-DIRECTED RESTRICTION ENZYME ECOKMRR"/>
    <property type="match status" value="1"/>
</dbReference>
<dbReference type="AlphaFoldDB" id="A0AAW7CLI0"/>
<dbReference type="Gene3D" id="3.40.1350.10">
    <property type="match status" value="1"/>
</dbReference>
<gene>
    <name evidence="3" type="ORF">QN341_13170</name>
</gene>
<evidence type="ECO:0000313" key="3">
    <source>
        <dbReference type="EMBL" id="MDL5041962.1"/>
    </source>
</evidence>
<evidence type="ECO:0000313" key="4">
    <source>
        <dbReference type="Proteomes" id="UP001223084"/>
    </source>
</evidence>
<evidence type="ECO:0000259" key="1">
    <source>
        <dbReference type="Pfam" id="PF04471"/>
    </source>
</evidence>
<comment type="caution">
    <text evidence="3">The sequence shown here is derived from an EMBL/GenBank/DDBJ whole genome shotgun (WGS) entry which is preliminary data.</text>
</comment>